<keyword evidence="4" id="KW-0560">Oxidoreductase</keyword>
<evidence type="ECO:0000256" key="2">
    <source>
        <dbReference type="ARBA" id="ARBA00009712"/>
    </source>
</evidence>
<dbReference type="Proteomes" id="UP000244173">
    <property type="component" value="Chromosome"/>
</dbReference>
<dbReference type="STRING" id="1122240.GCA_000620105_00008"/>
<dbReference type="CDD" id="cd00361">
    <property type="entry name" value="arom_aa_hydroxylase"/>
    <property type="match status" value="1"/>
</dbReference>
<accession>A0A2S0PAB3</accession>
<dbReference type="GO" id="GO:0016714">
    <property type="term" value="F:oxidoreductase activity, acting on paired donors, with incorporation or reduction of molecular oxygen, reduced pteridine as one donor, and incorporation of one atom of oxygen"/>
    <property type="evidence" value="ECO:0007669"/>
    <property type="project" value="InterPro"/>
</dbReference>
<dbReference type="GO" id="GO:0005506">
    <property type="term" value="F:iron ion binding"/>
    <property type="evidence" value="ECO:0007669"/>
    <property type="project" value="InterPro"/>
</dbReference>
<dbReference type="EMBL" id="CP028519">
    <property type="protein sequence ID" value="AVY94311.1"/>
    <property type="molecule type" value="Genomic_DNA"/>
</dbReference>
<evidence type="ECO:0000313" key="9">
    <source>
        <dbReference type="EMBL" id="AVY94311.1"/>
    </source>
</evidence>
<sequence>MSAPSDTAYMVDLATFPVPDYSDTEHETWTRLYARQRELLPGRACDEYLAGLARLELSETRLPRLVDISRRIEQYTGWRLTRVAGLVENDDFFTLLAGRCFPSTDFIRKPDELDYTPAPDMFHDLIGHAPLLTHSRFAAFFERFGHAGKAAFASGHPATEWLPRIYWYTVEFGLIRAAEGLRIYGSGIVSSPGEVLHSLSDAVTRHDFDLDAIAARDYDIWHMQNDLFVIDSFDQLEDDFAAWCREARLG</sequence>
<dbReference type="PANTHER" id="PTHR11473">
    <property type="entry name" value="AROMATIC AMINO ACID HYDROXYLASE"/>
    <property type="match status" value="1"/>
</dbReference>
<feature type="domain" description="Biopterin-dependent aromatic amino acid hydroxylase family profile" evidence="8">
    <location>
        <begin position="1"/>
        <end position="250"/>
    </location>
</feature>
<dbReference type="InterPro" id="IPR001273">
    <property type="entry name" value="ArAA_hydroxylase"/>
</dbReference>
<keyword evidence="6 9" id="KW-0503">Monooxygenase</keyword>
<dbReference type="InterPro" id="IPR036951">
    <property type="entry name" value="ArAA_hydroxylase_sf"/>
</dbReference>
<keyword evidence="3 7" id="KW-0479">Metal-binding</keyword>
<proteinExistence type="inferred from homology"/>
<comment type="cofactor">
    <cofactor evidence="1 7">
        <name>Fe(2+)</name>
        <dbReference type="ChEBI" id="CHEBI:29033"/>
    </cofactor>
</comment>
<gene>
    <name evidence="9" type="ORF">DAI18_09855</name>
</gene>
<name>A0A2S0PAB3_9NEIS</name>
<evidence type="ECO:0000256" key="1">
    <source>
        <dbReference type="ARBA" id="ARBA00001954"/>
    </source>
</evidence>
<dbReference type="RefSeq" id="WP_107889330.1">
    <property type="nucleotide sequence ID" value="NZ_CP028519.1"/>
</dbReference>
<dbReference type="SUPFAM" id="SSF56534">
    <property type="entry name" value="Aromatic aminoacid monoxygenases, catalytic and oligomerization domains"/>
    <property type="match status" value="1"/>
</dbReference>
<evidence type="ECO:0000256" key="5">
    <source>
        <dbReference type="ARBA" id="ARBA00023004"/>
    </source>
</evidence>
<protein>
    <submittedName>
        <fullName evidence="9">Phenylalanine 4-monooxygenase</fullName>
    </submittedName>
</protein>
<dbReference type="PANTHER" id="PTHR11473:SF24">
    <property type="entry name" value="PHENYLALANINE-4-HYDROXYLASE"/>
    <property type="match status" value="1"/>
</dbReference>
<organism evidence="9 10">
    <name type="scientific">Microvirgula aerodenitrificans</name>
    <dbReference type="NCBI Taxonomy" id="57480"/>
    <lineage>
        <taxon>Bacteria</taxon>
        <taxon>Pseudomonadati</taxon>
        <taxon>Pseudomonadota</taxon>
        <taxon>Betaproteobacteria</taxon>
        <taxon>Neisseriales</taxon>
        <taxon>Aquaspirillaceae</taxon>
        <taxon>Microvirgula</taxon>
    </lineage>
</organism>
<dbReference type="Gene3D" id="1.10.800.10">
    <property type="entry name" value="Aromatic amino acid hydroxylase"/>
    <property type="match status" value="1"/>
</dbReference>
<dbReference type="InterPro" id="IPR036329">
    <property type="entry name" value="Aro-AA_hydroxylase_C_sf"/>
</dbReference>
<dbReference type="SMR" id="A0A2S0PAB3"/>
<dbReference type="PRINTS" id="PR00372">
    <property type="entry name" value="FYWHYDRXLASE"/>
</dbReference>
<dbReference type="Pfam" id="PF00351">
    <property type="entry name" value="Biopterin_H"/>
    <property type="match status" value="1"/>
</dbReference>
<evidence type="ECO:0000259" key="8">
    <source>
        <dbReference type="PROSITE" id="PS51410"/>
    </source>
</evidence>
<evidence type="ECO:0000256" key="7">
    <source>
        <dbReference type="PIRSR" id="PIRSR601273-2"/>
    </source>
</evidence>
<dbReference type="GO" id="GO:0009072">
    <property type="term" value="P:aromatic amino acid metabolic process"/>
    <property type="evidence" value="ECO:0007669"/>
    <property type="project" value="InterPro"/>
</dbReference>
<dbReference type="PROSITE" id="PS51410">
    <property type="entry name" value="BH4_AAA_HYDROXYL_2"/>
    <property type="match status" value="1"/>
</dbReference>
<dbReference type="NCBIfam" id="NF008877">
    <property type="entry name" value="PRK11913.1-2"/>
    <property type="match status" value="1"/>
</dbReference>
<keyword evidence="5 7" id="KW-0408">Iron</keyword>
<dbReference type="AlphaFoldDB" id="A0A2S0PAB3"/>
<reference evidence="9 10" key="1">
    <citation type="submission" date="2018-04" db="EMBL/GenBank/DDBJ databases">
        <title>Denitrifier Microvirgula.</title>
        <authorList>
            <person name="Anderson E."/>
            <person name="Jang J."/>
            <person name="Ishii S."/>
        </authorList>
    </citation>
    <scope>NUCLEOTIDE SEQUENCE [LARGE SCALE GENOMIC DNA]</scope>
    <source>
        <strain evidence="9 10">BE2.4</strain>
    </source>
</reference>
<evidence type="ECO:0000256" key="3">
    <source>
        <dbReference type="ARBA" id="ARBA00022723"/>
    </source>
</evidence>
<comment type="similarity">
    <text evidence="2">Belongs to the biopterin-dependent aromatic amino acid hydroxylase family.</text>
</comment>
<dbReference type="OrthoDB" id="9780502at2"/>
<feature type="binding site" evidence="7">
    <location>
        <position position="123"/>
    </location>
    <ligand>
        <name>Fe cation</name>
        <dbReference type="ChEBI" id="CHEBI:24875"/>
    </ligand>
</feature>
<evidence type="ECO:0000256" key="4">
    <source>
        <dbReference type="ARBA" id="ARBA00023002"/>
    </source>
</evidence>
<evidence type="ECO:0000256" key="6">
    <source>
        <dbReference type="ARBA" id="ARBA00023033"/>
    </source>
</evidence>
<keyword evidence="10" id="KW-1185">Reference proteome</keyword>
<feature type="binding site" evidence="7">
    <location>
        <position position="128"/>
    </location>
    <ligand>
        <name>Fe cation</name>
        <dbReference type="ChEBI" id="CHEBI:24875"/>
    </ligand>
</feature>
<dbReference type="InterPro" id="IPR019774">
    <property type="entry name" value="Aromatic-AA_hydroxylase_C"/>
</dbReference>
<dbReference type="KEGG" id="maer:DAI18_09855"/>
<feature type="binding site" evidence="7">
    <location>
        <position position="171"/>
    </location>
    <ligand>
        <name>Fe cation</name>
        <dbReference type="ChEBI" id="CHEBI:24875"/>
    </ligand>
</feature>
<evidence type="ECO:0000313" key="10">
    <source>
        <dbReference type="Proteomes" id="UP000244173"/>
    </source>
</evidence>